<proteinExistence type="predicted"/>
<dbReference type="InterPro" id="IPR013087">
    <property type="entry name" value="Znf_C2H2_type"/>
</dbReference>
<dbReference type="PROSITE" id="PS50157">
    <property type="entry name" value="ZINC_FINGER_C2H2_2"/>
    <property type="match status" value="1"/>
</dbReference>
<dbReference type="SMART" id="SM00355">
    <property type="entry name" value="ZnF_C2H2"/>
    <property type="match status" value="2"/>
</dbReference>
<protein>
    <recommendedName>
        <fullName evidence="2">C2H2-type domain-containing protein</fullName>
    </recommendedName>
</protein>
<organism evidence="3 4">
    <name type="scientific">Amphibalanus amphitrite</name>
    <name type="common">Striped barnacle</name>
    <name type="synonym">Balanus amphitrite</name>
    <dbReference type="NCBI Taxonomy" id="1232801"/>
    <lineage>
        <taxon>Eukaryota</taxon>
        <taxon>Metazoa</taxon>
        <taxon>Ecdysozoa</taxon>
        <taxon>Arthropoda</taxon>
        <taxon>Crustacea</taxon>
        <taxon>Multicrustacea</taxon>
        <taxon>Cirripedia</taxon>
        <taxon>Thoracica</taxon>
        <taxon>Thoracicalcarea</taxon>
        <taxon>Balanomorpha</taxon>
        <taxon>Balanoidea</taxon>
        <taxon>Balanidae</taxon>
        <taxon>Amphibalaninae</taxon>
        <taxon>Amphibalanus</taxon>
    </lineage>
</organism>
<feature type="domain" description="C2H2-type" evidence="2">
    <location>
        <begin position="15"/>
        <end position="44"/>
    </location>
</feature>
<dbReference type="OrthoDB" id="19132at2759"/>
<dbReference type="AlphaFoldDB" id="A0A6A4XBD0"/>
<dbReference type="Gene3D" id="3.30.160.60">
    <property type="entry name" value="Classic Zinc Finger"/>
    <property type="match status" value="1"/>
</dbReference>
<keyword evidence="1" id="KW-0862">Zinc</keyword>
<sequence>MDNALHSWFSAAEGWMCPEPGCGKWLRNSKRLSDHRAWHRGDTQCPVCHRRLSDKHYLREHAWNVHNLVLPPLRGRRWPAYHRGDQY</sequence>
<evidence type="ECO:0000313" key="4">
    <source>
        <dbReference type="Proteomes" id="UP000440578"/>
    </source>
</evidence>
<reference evidence="3 4" key="1">
    <citation type="submission" date="2019-07" db="EMBL/GenBank/DDBJ databases">
        <title>Draft genome assembly of a fouling barnacle, Amphibalanus amphitrite (Darwin, 1854): The first reference genome for Thecostraca.</title>
        <authorList>
            <person name="Kim W."/>
        </authorList>
    </citation>
    <scope>NUCLEOTIDE SEQUENCE [LARGE SCALE GENOMIC DNA]</scope>
    <source>
        <strain evidence="3">SNU_AA5</strain>
        <tissue evidence="3">Soma without cirri and trophi</tissue>
    </source>
</reference>
<keyword evidence="1" id="KW-0479">Metal-binding</keyword>
<comment type="caution">
    <text evidence="3">The sequence shown here is derived from an EMBL/GenBank/DDBJ whole genome shotgun (WGS) entry which is preliminary data.</text>
</comment>
<accession>A0A6A4XBD0</accession>
<name>A0A6A4XBD0_AMPAM</name>
<dbReference type="EMBL" id="VIIS01000220">
    <property type="protein sequence ID" value="KAF0311672.1"/>
    <property type="molecule type" value="Genomic_DNA"/>
</dbReference>
<dbReference type="PROSITE" id="PS00028">
    <property type="entry name" value="ZINC_FINGER_C2H2_1"/>
    <property type="match status" value="2"/>
</dbReference>
<evidence type="ECO:0000313" key="3">
    <source>
        <dbReference type="EMBL" id="KAF0311672.1"/>
    </source>
</evidence>
<keyword evidence="1" id="KW-0863">Zinc-finger</keyword>
<dbReference type="Proteomes" id="UP000440578">
    <property type="component" value="Unassembled WGS sequence"/>
</dbReference>
<evidence type="ECO:0000259" key="2">
    <source>
        <dbReference type="PROSITE" id="PS50157"/>
    </source>
</evidence>
<dbReference type="GO" id="GO:0008270">
    <property type="term" value="F:zinc ion binding"/>
    <property type="evidence" value="ECO:0007669"/>
    <property type="project" value="UniProtKB-KW"/>
</dbReference>
<gene>
    <name evidence="3" type="ORF">FJT64_017516</name>
</gene>
<keyword evidence="4" id="KW-1185">Reference proteome</keyword>
<evidence type="ECO:0000256" key="1">
    <source>
        <dbReference type="PROSITE-ProRule" id="PRU00042"/>
    </source>
</evidence>